<dbReference type="InterPro" id="IPR012944">
    <property type="entry name" value="SusD_RagB_dom"/>
</dbReference>
<comment type="similarity">
    <text evidence="2">Belongs to the SusD family.</text>
</comment>
<dbReference type="EMBL" id="BMIB01000004">
    <property type="protein sequence ID" value="GGH76599.1"/>
    <property type="molecule type" value="Genomic_DNA"/>
</dbReference>
<evidence type="ECO:0000259" key="8">
    <source>
        <dbReference type="Pfam" id="PF14322"/>
    </source>
</evidence>
<dbReference type="AlphaFoldDB" id="A0A917J2G6"/>
<organism evidence="9 10">
    <name type="scientific">Filimonas zeae</name>
    <dbReference type="NCBI Taxonomy" id="1737353"/>
    <lineage>
        <taxon>Bacteria</taxon>
        <taxon>Pseudomonadati</taxon>
        <taxon>Bacteroidota</taxon>
        <taxon>Chitinophagia</taxon>
        <taxon>Chitinophagales</taxon>
        <taxon>Chitinophagaceae</taxon>
        <taxon>Filimonas</taxon>
    </lineage>
</organism>
<proteinExistence type="inferred from homology"/>
<evidence type="ECO:0000259" key="7">
    <source>
        <dbReference type="Pfam" id="PF07980"/>
    </source>
</evidence>
<protein>
    <submittedName>
        <fullName evidence="9">Outer membrane protein</fullName>
    </submittedName>
</protein>
<dbReference type="Pfam" id="PF07980">
    <property type="entry name" value="SusD_RagB"/>
    <property type="match status" value="1"/>
</dbReference>
<dbReference type="Gene3D" id="1.25.40.390">
    <property type="match status" value="1"/>
</dbReference>
<dbReference type="Proteomes" id="UP000627292">
    <property type="component" value="Unassembled WGS sequence"/>
</dbReference>
<dbReference type="RefSeq" id="WP_188955970.1">
    <property type="nucleotide sequence ID" value="NZ_BMIB01000004.1"/>
</dbReference>
<reference evidence="9" key="2">
    <citation type="submission" date="2020-09" db="EMBL/GenBank/DDBJ databases">
        <authorList>
            <person name="Sun Q."/>
            <person name="Zhou Y."/>
        </authorList>
    </citation>
    <scope>NUCLEOTIDE SEQUENCE</scope>
    <source>
        <strain evidence="9">CGMCC 1.15290</strain>
    </source>
</reference>
<reference evidence="9" key="1">
    <citation type="journal article" date="2014" name="Int. J. Syst. Evol. Microbiol.">
        <title>Complete genome sequence of Corynebacterium casei LMG S-19264T (=DSM 44701T), isolated from a smear-ripened cheese.</title>
        <authorList>
            <consortium name="US DOE Joint Genome Institute (JGI-PGF)"/>
            <person name="Walter F."/>
            <person name="Albersmeier A."/>
            <person name="Kalinowski J."/>
            <person name="Ruckert C."/>
        </authorList>
    </citation>
    <scope>NUCLEOTIDE SEQUENCE</scope>
    <source>
        <strain evidence="9">CGMCC 1.15290</strain>
    </source>
</reference>
<feature type="domain" description="SusD-like N-terminal" evidence="8">
    <location>
        <begin position="98"/>
        <end position="245"/>
    </location>
</feature>
<feature type="signal peptide" evidence="6">
    <location>
        <begin position="1"/>
        <end position="19"/>
    </location>
</feature>
<keyword evidence="5" id="KW-0998">Cell outer membrane</keyword>
<dbReference type="Pfam" id="PF14322">
    <property type="entry name" value="SusD-like_3"/>
    <property type="match status" value="1"/>
</dbReference>
<evidence type="ECO:0000256" key="5">
    <source>
        <dbReference type="ARBA" id="ARBA00023237"/>
    </source>
</evidence>
<dbReference type="PROSITE" id="PS51257">
    <property type="entry name" value="PROKAR_LIPOPROTEIN"/>
    <property type="match status" value="1"/>
</dbReference>
<dbReference type="CDD" id="cd08977">
    <property type="entry name" value="SusD"/>
    <property type="match status" value="1"/>
</dbReference>
<sequence>MTIKSLSIIAAIAAISAGAVSCTKDLNRSPYVLETSETIYKDPVKIKGVLAKLYGSLALSGQTYEDAAQNDLAGEDPGNTVFLRTYWSLQELPTEEAIIGWNNADQQAYHNLSWTANGTFLKFMYDRIYFGIGICNEFLRQTPDDKMSIFSASVQNDIKNYRHEARFLRAFYYWTAIDMFGNVPFVTENDPVGIFQPPQKSRAEVFQYIETELKELENLLPDARTNEYGRVDKGAAWMLLAKLYLNAQVYTGTAKNAETITYANKVIGANYQLSSNYADVFKADNHLSSEIVFPILADGTTSQSYGNTTFIVLSALGGSMSEANYGVSTKWAGMRATKNLVNLFPDAIGSTDKRAMFYTAGQTLDITNVAEFTQGYAVPKFSNMTSTGVAGKNGRFVDTDFPMFRLADAYLMYAEAVVRSSGDKTQAVNYINLLRNRAYGNASGNISANDLTLDFMLAERGRELYWEATRRTDLVRFGKLTDASYLWPFKGGVAQGRGVDSRFNLYPIPTSDLIANRNLKQTTGY</sequence>
<gene>
    <name evidence="9" type="ORF">GCM10011379_41680</name>
</gene>
<feature type="domain" description="RagB/SusD" evidence="7">
    <location>
        <begin position="367"/>
        <end position="525"/>
    </location>
</feature>
<evidence type="ECO:0000313" key="9">
    <source>
        <dbReference type="EMBL" id="GGH76599.1"/>
    </source>
</evidence>
<dbReference type="InterPro" id="IPR033985">
    <property type="entry name" value="SusD-like_N"/>
</dbReference>
<dbReference type="InterPro" id="IPR011990">
    <property type="entry name" value="TPR-like_helical_dom_sf"/>
</dbReference>
<evidence type="ECO:0000256" key="3">
    <source>
        <dbReference type="ARBA" id="ARBA00022729"/>
    </source>
</evidence>
<evidence type="ECO:0000313" key="10">
    <source>
        <dbReference type="Proteomes" id="UP000627292"/>
    </source>
</evidence>
<keyword evidence="3 6" id="KW-0732">Signal</keyword>
<keyword evidence="4" id="KW-0472">Membrane</keyword>
<evidence type="ECO:0000256" key="2">
    <source>
        <dbReference type="ARBA" id="ARBA00006275"/>
    </source>
</evidence>
<evidence type="ECO:0000256" key="1">
    <source>
        <dbReference type="ARBA" id="ARBA00004442"/>
    </source>
</evidence>
<evidence type="ECO:0000256" key="6">
    <source>
        <dbReference type="SAM" id="SignalP"/>
    </source>
</evidence>
<keyword evidence="10" id="KW-1185">Reference proteome</keyword>
<evidence type="ECO:0000256" key="4">
    <source>
        <dbReference type="ARBA" id="ARBA00023136"/>
    </source>
</evidence>
<feature type="chain" id="PRO_5037505310" evidence="6">
    <location>
        <begin position="20"/>
        <end position="525"/>
    </location>
</feature>
<dbReference type="GO" id="GO:0009279">
    <property type="term" value="C:cell outer membrane"/>
    <property type="evidence" value="ECO:0007669"/>
    <property type="project" value="UniProtKB-SubCell"/>
</dbReference>
<accession>A0A917J2G6</accession>
<dbReference type="Gene3D" id="1.25.40.10">
    <property type="entry name" value="Tetratricopeptide repeat domain"/>
    <property type="match status" value="1"/>
</dbReference>
<dbReference type="SUPFAM" id="SSF48452">
    <property type="entry name" value="TPR-like"/>
    <property type="match status" value="1"/>
</dbReference>
<comment type="caution">
    <text evidence="9">The sequence shown here is derived from an EMBL/GenBank/DDBJ whole genome shotgun (WGS) entry which is preliminary data.</text>
</comment>
<name>A0A917J2G6_9BACT</name>
<comment type="subcellular location">
    <subcellularLocation>
        <location evidence="1">Cell outer membrane</location>
    </subcellularLocation>
</comment>
<dbReference type="Gene3D" id="1.10.3780.10">
    <property type="entry name" value="SusD-like"/>
    <property type="match status" value="1"/>
</dbReference>